<sequence>MNINRGPICEALNRLEKEGFVTIIPRRGTMVSNMTAQEVKDIFKIRGSLNRLQLKNPCLESQGLS</sequence>
<dbReference type="EMBL" id="BARU01005198">
    <property type="protein sequence ID" value="GAH28127.1"/>
    <property type="molecule type" value="Genomic_DNA"/>
</dbReference>
<gene>
    <name evidence="5" type="ORF">S03H2_10062</name>
</gene>
<accession>X1E6E8</accession>
<dbReference type="Pfam" id="PF00392">
    <property type="entry name" value="GntR"/>
    <property type="match status" value="1"/>
</dbReference>
<evidence type="ECO:0000256" key="1">
    <source>
        <dbReference type="ARBA" id="ARBA00023015"/>
    </source>
</evidence>
<dbReference type="InterPro" id="IPR000524">
    <property type="entry name" value="Tscrpt_reg_HTH_GntR"/>
</dbReference>
<reference evidence="5" key="1">
    <citation type="journal article" date="2014" name="Front. Microbiol.">
        <title>High frequency of phylogenetically diverse reductive dehalogenase-homologous genes in deep subseafloor sedimentary metagenomes.</title>
        <authorList>
            <person name="Kawai M."/>
            <person name="Futagami T."/>
            <person name="Toyoda A."/>
            <person name="Takaki Y."/>
            <person name="Nishi S."/>
            <person name="Hori S."/>
            <person name="Arai W."/>
            <person name="Tsubouchi T."/>
            <person name="Morono Y."/>
            <person name="Uchiyama I."/>
            <person name="Ito T."/>
            <person name="Fujiyama A."/>
            <person name="Inagaki F."/>
            <person name="Takami H."/>
        </authorList>
    </citation>
    <scope>NUCLEOTIDE SEQUENCE</scope>
    <source>
        <strain evidence="5">Expedition CK06-06</strain>
    </source>
</reference>
<name>X1E6E8_9ZZZZ</name>
<feature type="domain" description="HTH gntR-type" evidence="4">
    <location>
        <begin position="1"/>
        <end position="31"/>
    </location>
</feature>
<proteinExistence type="predicted"/>
<keyword evidence="1" id="KW-0805">Transcription regulation</keyword>
<dbReference type="GO" id="GO:0003677">
    <property type="term" value="F:DNA binding"/>
    <property type="evidence" value="ECO:0007669"/>
    <property type="project" value="UniProtKB-KW"/>
</dbReference>
<keyword evidence="2" id="KW-0238">DNA-binding</keyword>
<protein>
    <recommendedName>
        <fullName evidence="4">HTH gntR-type domain-containing protein</fullName>
    </recommendedName>
</protein>
<dbReference type="GO" id="GO:0003700">
    <property type="term" value="F:DNA-binding transcription factor activity"/>
    <property type="evidence" value="ECO:0007669"/>
    <property type="project" value="InterPro"/>
</dbReference>
<keyword evidence="3" id="KW-0804">Transcription</keyword>
<dbReference type="InterPro" id="IPR036388">
    <property type="entry name" value="WH-like_DNA-bd_sf"/>
</dbReference>
<organism evidence="5">
    <name type="scientific">marine sediment metagenome</name>
    <dbReference type="NCBI Taxonomy" id="412755"/>
    <lineage>
        <taxon>unclassified sequences</taxon>
        <taxon>metagenomes</taxon>
        <taxon>ecological metagenomes</taxon>
    </lineage>
</organism>
<dbReference type="SUPFAM" id="SSF46785">
    <property type="entry name" value="Winged helix' DNA-binding domain"/>
    <property type="match status" value="1"/>
</dbReference>
<dbReference type="Gene3D" id="1.10.10.10">
    <property type="entry name" value="Winged helix-like DNA-binding domain superfamily/Winged helix DNA-binding domain"/>
    <property type="match status" value="1"/>
</dbReference>
<evidence type="ECO:0000256" key="3">
    <source>
        <dbReference type="ARBA" id="ARBA00023163"/>
    </source>
</evidence>
<evidence type="ECO:0000313" key="5">
    <source>
        <dbReference type="EMBL" id="GAH28127.1"/>
    </source>
</evidence>
<dbReference type="AlphaFoldDB" id="X1E6E8"/>
<comment type="caution">
    <text evidence="5">The sequence shown here is derived from an EMBL/GenBank/DDBJ whole genome shotgun (WGS) entry which is preliminary data.</text>
</comment>
<dbReference type="InterPro" id="IPR036390">
    <property type="entry name" value="WH_DNA-bd_sf"/>
</dbReference>
<evidence type="ECO:0000259" key="4">
    <source>
        <dbReference type="Pfam" id="PF00392"/>
    </source>
</evidence>
<evidence type="ECO:0000256" key="2">
    <source>
        <dbReference type="ARBA" id="ARBA00023125"/>
    </source>
</evidence>